<evidence type="ECO:0000313" key="1">
    <source>
        <dbReference type="EMBL" id="HGU32913.1"/>
    </source>
</evidence>
<dbReference type="EMBL" id="DSUH01000203">
    <property type="protein sequence ID" value="HGU32913.1"/>
    <property type="molecule type" value="Genomic_DNA"/>
</dbReference>
<dbReference type="AlphaFoldDB" id="A0A7C4RQB7"/>
<comment type="caution">
    <text evidence="1">The sequence shown here is derived from an EMBL/GenBank/DDBJ whole genome shotgun (WGS) entry which is preliminary data.</text>
</comment>
<gene>
    <name evidence="1" type="ORF">ENS29_08655</name>
</gene>
<organism evidence="1">
    <name type="scientific">Desulfatirhabdium butyrativorans</name>
    <dbReference type="NCBI Taxonomy" id="340467"/>
    <lineage>
        <taxon>Bacteria</taxon>
        <taxon>Pseudomonadati</taxon>
        <taxon>Thermodesulfobacteriota</taxon>
        <taxon>Desulfobacteria</taxon>
        <taxon>Desulfobacterales</taxon>
        <taxon>Desulfatirhabdiaceae</taxon>
        <taxon>Desulfatirhabdium</taxon>
    </lineage>
</organism>
<accession>A0A7C4RQB7</accession>
<name>A0A7C4RQB7_9BACT</name>
<proteinExistence type="predicted"/>
<reference evidence="1" key="1">
    <citation type="journal article" date="2020" name="mSystems">
        <title>Genome- and Community-Level Interaction Insights into Carbon Utilization and Element Cycling Functions of Hydrothermarchaeota in Hydrothermal Sediment.</title>
        <authorList>
            <person name="Zhou Z."/>
            <person name="Liu Y."/>
            <person name="Xu W."/>
            <person name="Pan J."/>
            <person name="Luo Z.H."/>
            <person name="Li M."/>
        </authorList>
    </citation>
    <scope>NUCLEOTIDE SEQUENCE [LARGE SCALE GENOMIC DNA]</scope>
    <source>
        <strain evidence="1">SpSt-477</strain>
    </source>
</reference>
<protein>
    <submittedName>
        <fullName evidence="1">Uncharacterized protein</fullName>
    </submittedName>
</protein>
<sequence>MMLYNDIYEWEGWGGPMRLGSGKCRLRLIDLRKGSGKQLYFKPFLVIVQDVAGSPMSVRSCAGHIATTIVERFGIDPVRMTYVEYTPEKRYGSHNEHIIPGRMETVEFEWREGKAIKPVWRDIRPPLDHVVDDWLSAEKEEVEEAMGEEKVLPEGAV</sequence>